<dbReference type="GO" id="GO:0016705">
    <property type="term" value="F:oxidoreductase activity, acting on paired donors, with incorporation or reduction of molecular oxygen"/>
    <property type="evidence" value="ECO:0007669"/>
    <property type="project" value="InterPro"/>
</dbReference>
<dbReference type="AlphaFoldDB" id="A0A835MNW8"/>
<dbReference type="InterPro" id="IPR002401">
    <property type="entry name" value="Cyt_P450_E_grp-I"/>
</dbReference>
<dbReference type="SUPFAM" id="SSF48264">
    <property type="entry name" value="Cytochrome P450"/>
    <property type="match status" value="1"/>
</dbReference>
<dbReference type="InterPro" id="IPR001128">
    <property type="entry name" value="Cyt_P450"/>
</dbReference>
<comment type="similarity">
    <text evidence="1">Belongs to the cytochrome P450 family.</text>
</comment>
<dbReference type="GO" id="GO:0020037">
    <property type="term" value="F:heme binding"/>
    <property type="evidence" value="ECO:0007669"/>
    <property type="project" value="InterPro"/>
</dbReference>
<gene>
    <name evidence="4" type="ORF">SADUNF_Sadunf15G0075400</name>
</gene>
<evidence type="ECO:0000256" key="1">
    <source>
        <dbReference type="ARBA" id="ARBA00010617"/>
    </source>
</evidence>
<dbReference type="PANTHER" id="PTHR47955">
    <property type="entry name" value="CYTOCHROME P450 FAMILY 71 PROTEIN"/>
    <property type="match status" value="1"/>
</dbReference>
<dbReference type="OrthoDB" id="832218at2759"/>
<accession>A0A835MNW8</accession>
<dbReference type="Proteomes" id="UP000657918">
    <property type="component" value="Unassembled WGS sequence"/>
</dbReference>
<organism evidence="4 5">
    <name type="scientific">Salix dunnii</name>
    <dbReference type="NCBI Taxonomy" id="1413687"/>
    <lineage>
        <taxon>Eukaryota</taxon>
        <taxon>Viridiplantae</taxon>
        <taxon>Streptophyta</taxon>
        <taxon>Embryophyta</taxon>
        <taxon>Tracheophyta</taxon>
        <taxon>Spermatophyta</taxon>
        <taxon>Magnoliopsida</taxon>
        <taxon>eudicotyledons</taxon>
        <taxon>Gunneridae</taxon>
        <taxon>Pentapetalae</taxon>
        <taxon>rosids</taxon>
        <taxon>fabids</taxon>
        <taxon>Malpighiales</taxon>
        <taxon>Salicaceae</taxon>
        <taxon>Saliceae</taxon>
        <taxon>Salix</taxon>
    </lineage>
</organism>
<dbReference type="EMBL" id="JADGMS010000015">
    <property type="protein sequence ID" value="KAF9667941.1"/>
    <property type="molecule type" value="Genomic_DNA"/>
</dbReference>
<dbReference type="InterPro" id="IPR036396">
    <property type="entry name" value="Cyt_P450_sf"/>
</dbReference>
<dbReference type="Gene3D" id="1.10.630.10">
    <property type="entry name" value="Cytochrome P450"/>
    <property type="match status" value="1"/>
</dbReference>
<evidence type="ECO:0000313" key="4">
    <source>
        <dbReference type="EMBL" id="KAF9667941.1"/>
    </source>
</evidence>
<sequence length="179" mass="20109">MVEKVRLSCLNGTAVDLSDIFLTVSNNIISRSTRGRVYVNEGSNENFRGLSRKVINLIASFFQRYVSLSRMDGYSDWPGCSSAFLLQDMFVGGTNTIAATMEWMKAELAKNPIVMKKAQGEVRKVVGKKSKLCDKLINDEMVYLKCVLKESLRLHAPTMTARETCEAVKLRKNDKSSRV</sequence>
<dbReference type="GO" id="GO:0004497">
    <property type="term" value="F:monooxygenase activity"/>
    <property type="evidence" value="ECO:0007669"/>
    <property type="project" value="InterPro"/>
</dbReference>
<dbReference type="PRINTS" id="PR00463">
    <property type="entry name" value="EP450I"/>
</dbReference>
<keyword evidence="3" id="KW-0408">Iron</keyword>
<evidence type="ECO:0000256" key="3">
    <source>
        <dbReference type="ARBA" id="ARBA00023004"/>
    </source>
</evidence>
<dbReference type="GO" id="GO:0005506">
    <property type="term" value="F:iron ion binding"/>
    <property type="evidence" value="ECO:0007669"/>
    <property type="project" value="InterPro"/>
</dbReference>
<name>A0A835MNW8_9ROSI</name>
<dbReference type="Pfam" id="PF00067">
    <property type="entry name" value="p450"/>
    <property type="match status" value="1"/>
</dbReference>
<proteinExistence type="inferred from homology"/>
<keyword evidence="5" id="KW-1185">Reference proteome</keyword>
<protein>
    <submittedName>
        <fullName evidence="4">Uncharacterized protein</fullName>
    </submittedName>
</protein>
<reference evidence="4 5" key="1">
    <citation type="submission" date="2020-10" db="EMBL/GenBank/DDBJ databases">
        <title>Plant Genome Project.</title>
        <authorList>
            <person name="Zhang R.-G."/>
        </authorList>
    </citation>
    <scope>NUCLEOTIDE SEQUENCE [LARGE SCALE GENOMIC DNA]</scope>
    <source>
        <strain evidence="4">FAFU-HL-1</strain>
        <tissue evidence="4">Leaf</tissue>
    </source>
</reference>
<dbReference type="PANTHER" id="PTHR47955:SF18">
    <property type="entry name" value="CYTOCHROME P450 71A1-LIKE"/>
    <property type="match status" value="1"/>
</dbReference>
<evidence type="ECO:0000313" key="5">
    <source>
        <dbReference type="Proteomes" id="UP000657918"/>
    </source>
</evidence>
<comment type="caution">
    <text evidence="4">The sequence shown here is derived from an EMBL/GenBank/DDBJ whole genome shotgun (WGS) entry which is preliminary data.</text>
</comment>
<keyword evidence="2" id="KW-0479">Metal-binding</keyword>
<evidence type="ECO:0000256" key="2">
    <source>
        <dbReference type="ARBA" id="ARBA00022723"/>
    </source>
</evidence>